<dbReference type="OrthoDB" id="10686685at2759"/>
<evidence type="ECO:0000313" key="2">
    <source>
        <dbReference type="Proteomes" id="UP000664859"/>
    </source>
</evidence>
<keyword evidence="2" id="KW-1185">Reference proteome</keyword>
<gene>
    <name evidence="1" type="ORF">JKP88DRAFT_202092</name>
</gene>
<sequence length="422" mass="46984">MDRAAGGGDLGVLQWLRREHALPFTPRTMQYAAEDGHLPALQWLHQAGCPYDIDKLCAFRAASGGHVEVLQWLSQQRKLPFTPQTMTCAAKHRRLSALQWLCQAGCLYDIGDLCSVSLNNAVLELTPMHMEWLRSLRGSWSRKMVTDALFNLGGCPSAQEMVVWLRSKGAEWPRLADVGTLEYNIADAQAVLWAAQQGCPWGHWTPRCCAIVSRGRYSIKKMLHDAGCPGRVTLMDKAAAGGHIEVLQWLHQEHALPFRSVTMSCAAEYGQLAALQWLHQAGCPHDINELCRLSLDDPMMNVTPPQMEWLRGIGGSWSREQVTEALSSLVGYCGTEKRISWLRSEGAEWLPLAHTARRYSDLDCVDSELQVGAVLWAAQQGCPWGDWTPNCCAKVSRGRYSIKKALHNAGCPCQCDCTTRRS</sequence>
<evidence type="ECO:0008006" key="3">
    <source>
        <dbReference type="Google" id="ProtNLM"/>
    </source>
</evidence>
<dbReference type="PANTHER" id="PTHR46586">
    <property type="entry name" value="ANKYRIN REPEAT-CONTAINING PROTEIN"/>
    <property type="match status" value="1"/>
</dbReference>
<evidence type="ECO:0000313" key="1">
    <source>
        <dbReference type="EMBL" id="KAG5177888.1"/>
    </source>
</evidence>
<name>A0A835YWG6_9STRA</name>
<dbReference type="SUPFAM" id="SSF48403">
    <property type="entry name" value="Ankyrin repeat"/>
    <property type="match status" value="1"/>
</dbReference>
<organism evidence="1 2">
    <name type="scientific">Tribonema minus</name>
    <dbReference type="NCBI Taxonomy" id="303371"/>
    <lineage>
        <taxon>Eukaryota</taxon>
        <taxon>Sar</taxon>
        <taxon>Stramenopiles</taxon>
        <taxon>Ochrophyta</taxon>
        <taxon>PX clade</taxon>
        <taxon>Xanthophyceae</taxon>
        <taxon>Tribonematales</taxon>
        <taxon>Tribonemataceae</taxon>
        <taxon>Tribonema</taxon>
    </lineage>
</organism>
<proteinExistence type="predicted"/>
<dbReference type="PANTHER" id="PTHR46586:SF3">
    <property type="entry name" value="ANKYRIN REPEAT-CONTAINING PROTEIN"/>
    <property type="match status" value="1"/>
</dbReference>
<dbReference type="InterPro" id="IPR052050">
    <property type="entry name" value="SecEffector_AnkRepeat"/>
</dbReference>
<dbReference type="AlphaFoldDB" id="A0A835YWG6"/>
<dbReference type="EMBL" id="JAFCMP010000520">
    <property type="protein sequence ID" value="KAG5177888.1"/>
    <property type="molecule type" value="Genomic_DNA"/>
</dbReference>
<accession>A0A835YWG6</accession>
<protein>
    <recommendedName>
        <fullName evidence="3">Ankyrin repeat domain-containing protein</fullName>
    </recommendedName>
</protein>
<dbReference type="Gene3D" id="1.25.40.20">
    <property type="entry name" value="Ankyrin repeat-containing domain"/>
    <property type="match status" value="1"/>
</dbReference>
<dbReference type="InterPro" id="IPR036770">
    <property type="entry name" value="Ankyrin_rpt-contain_sf"/>
</dbReference>
<dbReference type="Proteomes" id="UP000664859">
    <property type="component" value="Unassembled WGS sequence"/>
</dbReference>
<dbReference type="InterPro" id="IPR002110">
    <property type="entry name" value="Ankyrin_rpt"/>
</dbReference>
<comment type="caution">
    <text evidence="1">The sequence shown here is derived from an EMBL/GenBank/DDBJ whole genome shotgun (WGS) entry which is preliminary data.</text>
</comment>
<reference evidence="1" key="1">
    <citation type="submission" date="2021-02" db="EMBL/GenBank/DDBJ databases">
        <title>First Annotated Genome of the Yellow-green Alga Tribonema minus.</title>
        <authorList>
            <person name="Mahan K.M."/>
        </authorList>
    </citation>
    <scope>NUCLEOTIDE SEQUENCE</scope>
    <source>
        <strain evidence="1">UTEX B ZZ1240</strain>
    </source>
</reference>
<dbReference type="Pfam" id="PF13637">
    <property type="entry name" value="Ank_4"/>
    <property type="match status" value="1"/>
</dbReference>